<protein>
    <recommendedName>
        <fullName evidence="7">EGF domain-specific O-linked N-acetylglucosamine transferase</fullName>
        <ecNumber evidence="1">2.4.1.255</ecNumber>
    </recommendedName>
    <alternativeName>
        <fullName evidence="8">Extracellular O-linked N-acetylglucosamine transferase</fullName>
    </alternativeName>
</protein>
<dbReference type="Pfam" id="PF04577">
    <property type="entry name" value="Glyco_transf_61"/>
    <property type="match status" value="1"/>
</dbReference>
<keyword evidence="11" id="KW-1133">Transmembrane helix</keyword>
<organism evidence="13 14">
    <name type="scientific">Hondaea fermentalgiana</name>
    <dbReference type="NCBI Taxonomy" id="2315210"/>
    <lineage>
        <taxon>Eukaryota</taxon>
        <taxon>Sar</taxon>
        <taxon>Stramenopiles</taxon>
        <taxon>Bigyra</taxon>
        <taxon>Labyrinthulomycetes</taxon>
        <taxon>Thraustochytrida</taxon>
        <taxon>Thraustochytriidae</taxon>
        <taxon>Hondaea</taxon>
    </lineage>
</organism>
<proteinExistence type="predicted"/>
<dbReference type="EMBL" id="BEYU01000039">
    <property type="protein sequence ID" value="GBG28069.1"/>
    <property type="molecule type" value="Genomic_DNA"/>
</dbReference>
<keyword evidence="5" id="KW-0256">Endoplasmic reticulum</keyword>
<reference evidence="13 14" key="1">
    <citation type="submission" date="2017-12" db="EMBL/GenBank/DDBJ databases">
        <title>Sequencing, de novo assembly and annotation of complete genome of a new Thraustochytrid species, strain FCC1311.</title>
        <authorList>
            <person name="Sedici K."/>
            <person name="Godart F."/>
            <person name="Aiese Cigliano R."/>
            <person name="Sanseverino W."/>
            <person name="Barakat M."/>
            <person name="Ortet P."/>
            <person name="Marechal E."/>
            <person name="Cagnac O."/>
            <person name="Amato A."/>
        </authorList>
    </citation>
    <scope>NUCLEOTIDE SEQUENCE [LARGE SCALE GENOMIC DNA]</scope>
</reference>
<evidence type="ECO:0000256" key="9">
    <source>
        <dbReference type="ARBA" id="ARBA00048317"/>
    </source>
</evidence>
<name>A0A2R5GCK5_9STRA</name>
<dbReference type="EC" id="2.4.1.255" evidence="1"/>
<evidence type="ECO:0000313" key="14">
    <source>
        <dbReference type="Proteomes" id="UP000241890"/>
    </source>
</evidence>
<evidence type="ECO:0000256" key="7">
    <source>
        <dbReference type="ARBA" id="ARBA00040944"/>
    </source>
</evidence>
<keyword evidence="11" id="KW-0812">Transmembrane</keyword>
<feature type="domain" description="Glycosyltransferase 61 catalytic" evidence="12">
    <location>
        <begin position="360"/>
        <end position="471"/>
    </location>
</feature>
<dbReference type="PANTHER" id="PTHR20961">
    <property type="entry name" value="GLYCOSYLTRANSFERASE"/>
    <property type="match status" value="1"/>
</dbReference>
<comment type="caution">
    <text evidence="13">The sequence shown here is derived from an EMBL/GenBank/DDBJ whole genome shotgun (WGS) entry which is preliminary data.</text>
</comment>
<keyword evidence="4" id="KW-0732">Signal</keyword>
<keyword evidence="11" id="KW-0472">Membrane</keyword>
<feature type="transmembrane region" description="Helical" evidence="11">
    <location>
        <begin position="42"/>
        <end position="62"/>
    </location>
</feature>
<evidence type="ECO:0000256" key="3">
    <source>
        <dbReference type="ARBA" id="ARBA00022679"/>
    </source>
</evidence>
<dbReference type="InterPro" id="IPR049625">
    <property type="entry name" value="Glyco_transf_61_cat"/>
</dbReference>
<evidence type="ECO:0000259" key="12">
    <source>
        <dbReference type="Pfam" id="PF04577"/>
    </source>
</evidence>
<evidence type="ECO:0000256" key="8">
    <source>
        <dbReference type="ARBA" id="ARBA00042574"/>
    </source>
</evidence>
<dbReference type="PANTHER" id="PTHR20961:SF148">
    <property type="entry name" value="EGF DOMAIN-SPECIFIC O-LINKED N-ACETYLGLUCOSAMINE TRANSFERASE"/>
    <property type="match status" value="1"/>
</dbReference>
<evidence type="ECO:0000256" key="2">
    <source>
        <dbReference type="ARBA" id="ARBA00022676"/>
    </source>
</evidence>
<evidence type="ECO:0000256" key="11">
    <source>
        <dbReference type="SAM" id="Phobius"/>
    </source>
</evidence>
<dbReference type="InParanoid" id="A0A2R5GCK5"/>
<keyword evidence="14" id="KW-1185">Reference proteome</keyword>
<evidence type="ECO:0000256" key="10">
    <source>
        <dbReference type="ARBA" id="ARBA00049432"/>
    </source>
</evidence>
<gene>
    <name evidence="13" type="ORF">FCC1311_042922</name>
</gene>
<evidence type="ECO:0000256" key="5">
    <source>
        <dbReference type="ARBA" id="ARBA00022824"/>
    </source>
</evidence>
<keyword evidence="6" id="KW-0325">Glycoprotein</keyword>
<evidence type="ECO:0000256" key="4">
    <source>
        <dbReference type="ARBA" id="ARBA00022729"/>
    </source>
</evidence>
<comment type="catalytic activity">
    <reaction evidence="10">
        <text>L-threonyl-[protein] + UDP-N-acetyl-alpha-D-glucosamine = 3-O-(N-acetyl-beta-D-glucosaminyl)-L-threonyl-[protein] + UDP + H(+)</text>
        <dbReference type="Rhea" id="RHEA:48908"/>
        <dbReference type="Rhea" id="RHEA-COMP:11060"/>
        <dbReference type="Rhea" id="RHEA-COMP:12252"/>
        <dbReference type="ChEBI" id="CHEBI:15378"/>
        <dbReference type="ChEBI" id="CHEBI:30013"/>
        <dbReference type="ChEBI" id="CHEBI:57705"/>
        <dbReference type="ChEBI" id="CHEBI:58223"/>
        <dbReference type="ChEBI" id="CHEBI:90840"/>
        <dbReference type="EC" id="2.4.1.255"/>
    </reaction>
</comment>
<evidence type="ECO:0000313" key="13">
    <source>
        <dbReference type="EMBL" id="GBG28069.1"/>
    </source>
</evidence>
<dbReference type="GO" id="GO:0097363">
    <property type="term" value="F:protein O-acetylglucosaminyltransferase activity"/>
    <property type="evidence" value="ECO:0007669"/>
    <property type="project" value="UniProtKB-EC"/>
</dbReference>
<dbReference type="AlphaFoldDB" id="A0A2R5GCK5"/>
<keyword evidence="3 13" id="KW-0808">Transferase</keyword>
<keyword evidence="2" id="KW-0328">Glycosyltransferase</keyword>
<comment type="catalytic activity">
    <reaction evidence="9">
        <text>L-seryl-[protein] + UDP-N-acetyl-alpha-D-glucosamine = 3-O-(N-acetyl-beta-D-glucosaminyl)-L-seryl-[protein] + UDP + H(+)</text>
        <dbReference type="Rhea" id="RHEA:48904"/>
        <dbReference type="Rhea" id="RHEA-COMP:9863"/>
        <dbReference type="Rhea" id="RHEA-COMP:12251"/>
        <dbReference type="ChEBI" id="CHEBI:15378"/>
        <dbReference type="ChEBI" id="CHEBI:29999"/>
        <dbReference type="ChEBI" id="CHEBI:57705"/>
        <dbReference type="ChEBI" id="CHEBI:58223"/>
        <dbReference type="ChEBI" id="CHEBI:90838"/>
        <dbReference type="EC" id="2.4.1.255"/>
    </reaction>
</comment>
<accession>A0A2R5GCK5</accession>
<dbReference type="InterPro" id="IPR007657">
    <property type="entry name" value="Glycosyltransferase_61"/>
</dbReference>
<sequence length="531" mass="59562">MRTRGAAYVRPEQYEAKALSSRSSGEGFATANFVRTERKRTIVAALVAAALLVTGFIVVVVVEQTPASQAQRGAAVGVLAAAVERTEGFPGQATLRGSGKDVKHVLMHTAAQSSFVDDKTKVALPWHEVQVEGCNRVFGNGFVPLFNACNSRLVCWQNPLAVAATVCRLRDLHVDNRRITVTPGNEPIETVRWRNESAEMCVYEAGAFSLEQCDSDPLSLASEDKFPFHFLDVMMHLNTTTPETSACRETVTTPTLLVTRYEYANFYHTITDWYNVYQTIHMNELEEVNIVFLDGHSASAFGDEWPKLFRTTPRYVSSLAPETCFKEAYLVAPGYGSSLSHPTMQRWIECPPSPYLKEFIQHIMASIGLQHMLNDKQVIPPRKRPRVLFLLRKIYLAHPRIKRLSRTLANGKEVVETLQRDLPDVDVVPISLETMSFAQQVAVVREADVLLGVHGAGLSHLLFMRPGAMVIELIPDEYEPFHHYDSFATFMGIRHLRVLVPFDIPDEGITMDPQQLVDVLRKERLQPVNKA</sequence>
<dbReference type="OrthoDB" id="1892506at2759"/>
<dbReference type="Proteomes" id="UP000241890">
    <property type="component" value="Unassembled WGS sequence"/>
</dbReference>
<evidence type="ECO:0000256" key="1">
    <source>
        <dbReference type="ARBA" id="ARBA00011970"/>
    </source>
</evidence>
<evidence type="ECO:0000256" key="6">
    <source>
        <dbReference type="ARBA" id="ARBA00023180"/>
    </source>
</evidence>